<dbReference type="GO" id="GO:0016817">
    <property type="term" value="F:hydrolase activity, acting on acid anhydrides"/>
    <property type="evidence" value="ECO:0007669"/>
    <property type="project" value="InterPro"/>
</dbReference>
<dbReference type="Gene3D" id="3.40.50.2020">
    <property type="match status" value="1"/>
</dbReference>
<feature type="compositionally biased region" description="Basic and acidic residues" evidence="1">
    <location>
        <begin position="1029"/>
        <end position="1060"/>
    </location>
</feature>
<proteinExistence type="predicted"/>
<dbReference type="RefSeq" id="WP_106740229.1">
    <property type="nucleotide sequence ID" value="NZ_PXYY01000006.1"/>
</dbReference>
<dbReference type="Proteomes" id="UP000241868">
    <property type="component" value="Unassembled WGS sequence"/>
</dbReference>
<name>A0A2P7U2R3_9NEIS</name>
<dbReference type="InterPro" id="IPR014819">
    <property type="entry name" value="PriCT_2"/>
</dbReference>
<dbReference type="InterPro" id="IPR006171">
    <property type="entry name" value="TOPRIM_dom"/>
</dbReference>
<feature type="compositionally biased region" description="Polar residues" evidence="1">
    <location>
        <begin position="627"/>
        <end position="639"/>
    </location>
</feature>
<dbReference type="CDD" id="cd01029">
    <property type="entry name" value="TOPRIM_primases"/>
    <property type="match status" value="1"/>
</dbReference>
<dbReference type="Pfam" id="PF08707">
    <property type="entry name" value="PriCT_2"/>
    <property type="match status" value="1"/>
</dbReference>
<dbReference type="Pfam" id="PF18821">
    <property type="entry name" value="LPD7"/>
    <property type="match status" value="1"/>
</dbReference>
<organism evidence="3 4">
    <name type="scientific">Neisseria iguanae</name>
    <dbReference type="NCBI Taxonomy" id="90242"/>
    <lineage>
        <taxon>Bacteria</taxon>
        <taxon>Pseudomonadati</taxon>
        <taxon>Pseudomonadota</taxon>
        <taxon>Betaproteobacteria</taxon>
        <taxon>Neisseriales</taxon>
        <taxon>Neisseriaceae</taxon>
        <taxon>Neisseria</taxon>
    </lineage>
</organism>
<dbReference type="InterPro" id="IPR040677">
    <property type="entry name" value="LPD7"/>
</dbReference>
<evidence type="ECO:0000313" key="3">
    <source>
        <dbReference type="EMBL" id="PSJ81203.1"/>
    </source>
</evidence>
<feature type="region of interest" description="Disordered" evidence="1">
    <location>
        <begin position="1029"/>
        <end position="1079"/>
    </location>
</feature>
<dbReference type="InterPro" id="IPR034154">
    <property type="entry name" value="TOPRIM_DnaG/twinkle"/>
</dbReference>
<dbReference type="SUPFAM" id="SSF53271">
    <property type="entry name" value="PRTase-like"/>
    <property type="match status" value="1"/>
</dbReference>
<comment type="caution">
    <text evidence="3">The sequence shown here is derived from an EMBL/GenBank/DDBJ whole genome shotgun (WGS) entry which is preliminary data.</text>
</comment>
<sequence>MAASKHDYPDPTYEEVRVALSYIPTPSSHDEWYPMAFAIKDALGENGFELWDEWSRQGDGYNSSVAKSTWKSATPKAGGITAATLFKLARDNGYRPDKPYIPPTAEQLAAREAEQRARAEATAKEQAEIHAQAAKRAYGIWKNADKTVDLSHDYLQKKGIADADLVRNIRQIEYQGQKQLVIPLWQNGKLVSVQTINENGGKHFLKGGQKSGSYAVLGNLDKEAHKGIAVAEGFATAASIRKATGLPVVIAFDGGNMVRIAENMAQRLSENQTVILAADNDPSGGGLAAAANAAVALGNRARIVMPEFSPEMVQRYQAEFGVWNDSKNRENLPSDFNDLHHLAGLERVRADFAEVMERLSENVPTTEALRVSDDAAIDGSVRLREWRKSERAPWRNFPPVIRNGGLGDLKNEPEYTAAKSGSNAEAVHLVNRLLTDETVQHFREMAGDRNPLIVSVLATEALGNNKIPLAMAQALGSRLGLQVDMSIRQINKVSRTGAGIDHRFAFQPVFDGTVEAGRNYLIVDDTLSVGGTIAGLRGYIENRGGRVIGAGVMTAHEGALTLPVKQTMIDDITRKHGDAMNNYWTKEFGYGIDQLTQGEAGHLRAAENVEQLRDRINDARLRGITGRNEQPQPLSSGQQERPKALKPEIHPTAATEQEAAVLHSQKEQNMAQQPTDISYSADNPYAPYAAHDDEVRRNADDWEMRVPLTETMLAGFNTKAEANGFAVYIEDRHASLGRFQAGKSTENEAYRVEIDGAFKNHDGMSAQEAARDFTVSFYEGNEIMDYAYGNDFDALLKQADEWLQTRQKAQSAGHNQSENELPRNPKQQETDMNQSESQEAENGIEYGGRSQIQDTETPERETITLEEAQANLQRARVKEQIQQAATASQTADTGAEKSGRPSENTIPTSANPMTDGQEAEHGHTPFPKSKPVLDLSYATPTRLSGRYVRLQGKYLDINNAETVMFEDKGAKIKTAKNDPQTISDMLDTAQAKNWDSINISGSHDFRRQMWLEAELRGIASTGYKPNKEDLALRDQLRESRERNNIEARNRPEQTKAETVRTDFSNSDAPKQKPAALAESPVLPDKTARFRAEAETLKMQADTPAETVEANQAETFVAQTANKQYGMPKPVTDTAKHKTQPVAVNHELEAAKAAYLSKADKLSKTAKNRLADHERDFTDAISRMPPKNRDSAMLHFYTSMQKRMNGTKLDMLAPTVAEQPRDNTRAMPSRSGEIEMER</sequence>
<feature type="compositionally biased region" description="Basic and acidic residues" evidence="1">
    <location>
        <begin position="820"/>
        <end position="829"/>
    </location>
</feature>
<feature type="compositionally biased region" description="Polar residues" evidence="1">
    <location>
        <begin position="901"/>
        <end position="914"/>
    </location>
</feature>
<dbReference type="CDD" id="cd06223">
    <property type="entry name" value="PRTases_typeI"/>
    <property type="match status" value="1"/>
</dbReference>
<feature type="compositionally biased region" description="Polar residues" evidence="1">
    <location>
        <begin position="806"/>
        <end position="819"/>
    </location>
</feature>
<evidence type="ECO:0000256" key="1">
    <source>
        <dbReference type="SAM" id="MobiDB-lite"/>
    </source>
</evidence>
<feature type="compositionally biased region" description="Low complexity" evidence="1">
    <location>
        <begin position="882"/>
        <end position="893"/>
    </location>
</feature>
<gene>
    <name evidence="3" type="ORF">C7N83_01910</name>
</gene>
<dbReference type="EMBL" id="PXYY01000006">
    <property type="protein sequence ID" value="PSJ81203.1"/>
    <property type="molecule type" value="Genomic_DNA"/>
</dbReference>
<dbReference type="AlphaFoldDB" id="A0A2P7U2R3"/>
<reference evidence="3 4" key="1">
    <citation type="submission" date="2018-03" db="EMBL/GenBank/DDBJ databases">
        <title>Neisseria weixii sp. nov., isolated from the intestinal contents of Tibetan Plateau pika (Ochotona curzoniae) in Yushu, Qinghai Province, China.</title>
        <authorList>
            <person name="Gui Z."/>
        </authorList>
    </citation>
    <scope>NUCLEOTIDE SEQUENCE [LARGE SCALE GENOMIC DNA]</scope>
    <source>
        <strain evidence="3 4">ATCC 51483</strain>
    </source>
</reference>
<dbReference type="OrthoDB" id="8905164at2"/>
<evidence type="ECO:0000313" key="4">
    <source>
        <dbReference type="Proteomes" id="UP000241868"/>
    </source>
</evidence>
<dbReference type="InterPro" id="IPR000836">
    <property type="entry name" value="PRTase_dom"/>
</dbReference>
<feature type="domain" description="Toprim" evidence="2">
    <location>
        <begin position="226"/>
        <end position="312"/>
    </location>
</feature>
<dbReference type="SMART" id="SM00493">
    <property type="entry name" value="TOPRIM"/>
    <property type="match status" value="1"/>
</dbReference>
<feature type="region of interest" description="Disordered" evidence="1">
    <location>
        <begin position="874"/>
        <end position="933"/>
    </location>
</feature>
<feature type="region of interest" description="Disordered" evidence="1">
    <location>
        <begin position="1213"/>
        <end position="1237"/>
    </location>
</feature>
<dbReference type="InterPro" id="IPR029057">
    <property type="entry name" value="PRTase-like"/>
</dbReference>
<evidence type="ECO:0000259" key="2">
    <source>
        <dbReference type="PROSITE" id="PS50880"/>
    </source>
</evidence>
<feature type="region of interest" description="Disordered" evidence="1">
    <location>
        <begin position="806"/>
        <end position="860"/>
    </location>
</feature>
<protein>
    <recommendedName>
        <fullName evidence="2">Toprim domain-containing protein</fullName>
    </recommendedName>
</protein>
<keyword evidence="4" id="KW-1185">Reference proteome</keyword>
<dbReference type="Pfam" id="PF13362">
    <property type="entry name" value="Toprim_3"/>
    <property type="match status" value="1"/>
</dbReference>
<dbReference type="PROSITE" id="PS50880">
    <property type="entry name" value="TOPRIM"/>
    <property type="match status" value="1"/>
</dbReference>
<accession>A0A2P7U2R3</accession>
<feature type="region of interest" description="Disordered" evidence="1">
    <location>
        <begin position="621"/>
        <end position="644"/>
    </location>
</feature>